<evidence type="ECO:0000256" key="1">
    <source>
        <dbReference type="ARBA" id="ARBA00004323"/>
    </source>
</evidence>
<dbReference type="InParanoid" id="A0A7M7NTU4"/>
<evidence type="ECO:0000313" key="5">
    <source>
        <dbReference type="EnsemblMetazoa" id="XP_030841642"/>
    </source>
</evidence>
<keyword evidence="6" id="KW-1185">Reference proteome</keyword>
<comment type="subcellular location">
    <subcellularLocation>
        <location evidence="1">Golgi apparatus membrane</location>
        <topology evidence="1">Single-pass type II membrane protein</topology>
    </subcellularLocation>
</comment>
<accession>A0A7M7NTU4</accession>
<dbReference type="AlphaFoldDB" id="A0A7M7NTU4"/>
<keyword evidence="3" id="KW-0735">Signal-anchor</keyword>
<protein>
    <recommendedName>
        <fullName evidence="7">Protein xylosyltransferase</fullName>
    </recommendedName>
</protein>
<dbReference type="GO" id="GO:0030166">
    <property type="term" value="P:proteoglycan biosynthetic process"/>
    <property type="evidence" value="ECO:0007669"/>
    <property type="project" value="InterPro"/>
</dbReference>
<dbReference type="PANTHER" id="PTHR46025">
    <property type="entry name" value="XYLOSYLTRANSFERASE OXT"/>
    <property type="match status" value="1"/>
</dbReference>
<dbReference type="OMA" id="SKMYTIA"/>
<dbReference type="GO" id="GO:0030158">
    <property type="term" value="F:protein xylosyltransferase activity"/>
    <property type="evidence" value="ECO:0007669"/>
    <property type="project" value="InterPro"/>
</dbReference>
<dbReference type="EnsemblMetazoa" id="XM_030985782">
    <property type="protein sequence ID" value="XP_030841642"/>
    <property type="gene ID" value="LOC100888338"/>
</dbReference>
<dbReference type="OrthoDB" id="9999183at2759"/>
<organism evidence="5 6">
    <name type="scientific">Strongylocentrotus purpuratus</name>
    <name type="common">Purple sea urchin</name>
    <dbReference type="NCBI Taxonomy" id="7668"/>
    <lineage>
        <taxon>Eukaryota</taxon>
        <taxon>Metazoa</taxon>
        <taxon>Echinodermata</taxon>
        <taxon>Eleutherozoa</taxon>
        <taxon>Echinozoa</taxon>
        <taxon>Echinoidea</taxon>
        <taxon>Euechinoidea</taxon>
        <taxon>Echinacea</taxon>
        <taxon>Camarodonta</taxon>
        <taxon>Echinidea</taxon>
        <taxon>Strongylocentrotidae</taxon>
        <taxon>Strongylocentrotus</taxon>
    </lineage>
</organism>
<reference evidence="5" key="2">
    <citation type="submission" date="2021-01" db="UniProtKB">
        <authorList>
            <consortium name="EnsemblMetazoa"/>
        </authorList>
    </citation>
    <scope>IDENTIFICATION</scope>
</reference>
<dbReference type="RefSeq" id="XP_030841642.1">
    <property type="nucleotide sequence ID" value="XM_030985782.1"/>
</dbReference>
<evidence type="ECO:0000256" key="4">
    <source>
        <dbReference type="ARBA" id="ARBA00022989"/>
    </source>
</evidence>
<dbReference type="KEGG" id="spu:100888338"/>
<dbReference type="InterPro" id="IPR043538">
    <property type="entry name" value="XYLT"/>
</dbReference>
<dbReference type="GO" id="GO:0000139">
    <property type="term" value="C:Golgi membrane"/>
    <property type="evidence" value="ECO:0007669"/>
    <property type="project" value="UniProtKB-SubCell"/>
</dbReference>
<proteinExistence type="predicted"/>
<keyword evidence="2" id="KW-0812">Transmembrane</keyword>
<reference evidence="6" key="1">
    <citation type="submission" date="2015-02" db="EMBL/GenBank/DDBJ databases">
        <title>Genome sequencing for Strongylocentrotus purpuratus.</title>
        <authorList>
            <person name="Murali S."/>
            <person name="Liu Y."/>
            <person name="Vee V."/>
            <person name="English A."/>
            <person name="Wang M."/>
            <person name="Skinner E."/>
            <person name="Han Y."/>
            <person name="Muzny D.M."/>
            <person name="Worley K.C."/>
            <person name="Gibbs R.A."/>
        </authorList>
    </citation>
    <scope>NUCLEOTIDE SEQUENCE</scope>
</reference>
<sequence length="552" mass="62296">MDASAVRCAPDNLGKDSAGTLWPFRRRSGVRRVMKFALVTLLCCLLVEHCIGQGIDVKDDLKRRFPNLHKRGLLPGLLGKRANGAPPQVGVGRQMLPAAQKPGAKAPPPAGDTRPRHLVPQPANGPVIELPMVKYHEVPWKNSVEHNFKWQENQRSFFTCPRGYFISELSYRFDTAQSTLNRPWASKQGSKMYTIADKIAKKLSPEPREARLRRGEANSPPNARQHFMDMVAPGAQVINQSPLTQTGCDPILFCLGHQACLFKITVDLCGFDPVPGKRKMFFITVKCTSDSDEGLYGKTKGALELMRREREHVMYIYFDELHSDKTVTQDTLYQIPEEEVFGISCPRPQMALQNGYAGFCTQRTPSVEHMVESLWKVLGRVPYRECRQELVQGYCAYHYNLTGGCVPPAFVEQPVDGTIARPGEIHFSFKAMPKPGPRLDLSEHEKVLGDPHVSLIPARLGFLILAHTSPKTLDQLLRSVYRPYFHYVIHVDYRADSVRDEIMDMVSQLGDKGHNIRVLPKERSFVASWGSFDIVRAELEVRSDLDMLLYPD</sequence>
<keyword evidence="4" id="KW-0472">Membrane</keyword>
<evidence type="ECO:0008006" key="7">
    <source>
        <dbReference type="Google" id="ProtNLM"/>
    </source>
</evidence>
<dbReference type="Proteomes" id="UP000007110">
    <property type="component" value="Unassembled WGS sequence"/>
</dbReference>
<evidence type="ECO:0000256" key="2">
    <source>
        <dbReference type="ARBA" id="ARBA00022692"/>
    </source>
</evidence>
<evidence type="ECO:0000256" key="3">
    <source>
        <dbReference type="ARBA" id="ARBA00022968"/>
    </source>
</evidence>
<keyword evidence="4" id="KW-1133">Transmembrane helix</keyword>
<evidence type="ECO:0000313" key="6">
    <source>
        <dbReference type="Proteomes" id="UP000007110"/>
    </source>
</evidence>
<dbReference type="GeneID" id="100888338"/>
<dbReference type="PANTHER" id="PTHR46025:SF3">
    <property type="entry name" value="XYLOSYLTRANSFERASE OXT"/>
    <property type="match status" value="1"/>
</dbReference>
<name>A0A7M7NTU4_STRPU</name>